<sequence>MTEGEKGSVDVDPCKEDPHDYYQKENEKNQLDKYLIKMGDLTRRSSLPEDRDLYRAKYDVITTDSISTTTEEVSCLCPLEGKGDDKDTMRFSEEGEYGGASLDLTLDDQQSTKVDNGGSSGSSGSSSGRSSGGRSAGTRSVHVRSGHVRNGDVRRGSVSSLGKTVWAMGSAAASARKMDAPKFCDDKDLYPVDCGKLGRHSESFLINKSEMSKGKEDPCESLSSVKTPSSGSTTHQANGSITHQANGRLHDYASVLSGKEHESSNYSLRQNTHMTELSNESTPSFRPHGGYPPFVANQVNHMSSRNSAPHMFNGINIGTTVGGQKNPGADGNYTRMVLRGHPSLINCVHKSGNKNSLNALHLKNGGRCTHGVGQEGRGGSPPLGSNVKLIRGAADLERFVGNVGGGRSVNGVRNQKVARNGEVLRNQEMARSGEVMRNANSWRGSKGGAHSLAFSGASNNMRNISRTENLKSLSSQNSGMYHLSVRMNKLRSNTAVLSDPREAPPMLAVQAVPPVQTAMPPVQTTVPPVQTTMPPVQTAMPLLHGTQHPMHAAHPLHVAAHPIHTAATGTPKNAMHLLEGNPNYSPKVEDKKKLTTVSGGDVKVPTMTHPHVKSSVESANMRFNSSRFLSRSCFGGGHTVVDSFREGPQRVGRSLSFMGVSLDRDVGPPFQGVVGGPSGGRLPGSALPIRGDTRRGSFSGGVGVNVSVPFGGPLTGPLSGPLGGPGRDFPVHTCKGVMKNPIDSSSVNGGNCGNCGNCGGYGGCGNCGGCGSCGGCGMAILKNLQSRQRGLTGPYKKINEEQCKVLKTVAQRRHLLGYKQMSNWMSAFESKCRGKNDKRRPSATSSLRSGIPKPNDKMSKEKEAQLLDVMVKEASKTIGGKKRRALSTKFEIKTFLLNTVKAIGIVQTKWKLKDFGMHFWFHIKCIEKERDLNFYVKFFDALFQIMTGKGIYFQPNDLNFLVNLFKEFRIYDCKNFLRTSLRALNRYARRNSKDFSILDNDEDILDVNRALLLGGASPTVAAEAANTAVEGEAAGAGTAIRPPPSGGNFFDFLFGSLKDNHDALQKVGQEKLYLSNVFANFNELNYGELFHLFLRRSGR</sequence>
<feature type="compositionally biased region" description="Basic and acidic residues" evidence="1">
    <location>
        <begin position="81"/>
        <end position="93"/>
    </location>
</feature>
<protein>
    <submittedName>
        <fullName evidence="2">Uncharacterized protein</fullName>
    </submittedName>
</protein>
<dbReference type="OrthoDB" id="372660at2759"/>
<name>A0A0J9U0D0_PLAVI</name>
<proteinExistence type="predicted"/>
<organism evidence="2 3">
    <name type="scientific">Plasmodium vivax North Korean</name>
    <dbReference type="NCBI Taxonomy" id="1035514"/>
    <lineage>
        <taxon>Eukaryota</taxon>
        <taxon>Sar</taxon>
        <taxon>Alveolata</taxon>
        <taxon>Apicomplexa</taxon>
        <taxon>Aconoidasida</taxon>
        <taxon>Haemosporida</taxon>
        <taxon>Plasmodiidae</taxon>
        <taxon>Plasmodium</taxon>
        <taxon>Plasmodium (Plasmodium)</taxon>
    </lineage>
</organism>
<dbReference type="Proteomes" id="UP000053239">
    <property type="component" value="Unassembled WGS sequence"/>
</dbReference>
<dbReference type="EMBL" id="KQ235261">
    <property type="protein sequence ID" value="KNA01470.1"/>
    <property type="molecule type" value="Genomic_DNA"/>
</dbReference>
<evidence type="ECO:0000313" key="3">
    <source>
        <dbReference type="Proteomes" id="UP000053239"/>
    </source>
</evidence>
<dbReference type="AlphaFoldDB" id="A0A0J9U0D0"/>
<feature type="region of interest" description="Disordered" evidence="1">
    <location>
        <begin position="77"/>
        <end position="159"/>
    </location>
</feature>
<feature type="region of interest" description="Disordered" evidence="1">
    <location>
        <begin position="1"/>
        <end position="28"/>
    </location>
</feature>
<evidence type="ECO:0000256" key="1">
    <source>
        <dbReference type="SAM" id="MobiDB-lite"/>
    </source>
</evidence>
<feature type="compositionally biased region" description="Polar residues" evidence="1">
    <location>
        <begin position="221"/>
        <end position="245"/>
    </location>
</feature>
<dbReference type="PANTHER" id="PTHR36593">
    <property type="entry name" value="EXPORTED SERINE/THREONINE PROTEIN KINASE"/>
    <property type="match status" value="1"/>
</dbReference>
<dbReference type="PANTHER" id="PTHR36593:SF1">
    <property type="entry name" value="EXPORTED SERINE_THREONINE PROTEIN KINASE"/>
    <property type="match status" value="1"/>
</dbReference>
<accession>A0A0J9U0D0</accession>
<feature type="region of interest" description="Disordered" evidence="1">
    <location>
        <begin position="831"/>
        <end position="858"/>
    </location>
</feature>
<gene>
    <name evidence="2" type="ORF">PVNG_01912</name>
</gene>
<reference evidence="2 3" key="1">
    <citation type="submission" date="2011-09" db="EMBL/GenBank/DDBJ databases">
        <title>The Genome Sequence of Plasmodium vivax North Korean.</title>
        <authorList>
            <consortium name="The Broad Institute Genome Sequencing Platform"/>
            <consortium name="The Broad Institute Genome Sequencing Center for Infectious Disease"/>
            <person name="Neafsey D."/>
            <person name="Carlton J."/>
            <person name="Barnwell J."/>
            <person name="Collins W."/>
            <person name="Escalante A."/>
            <person name="Mullikin J."/>
            <person name="Saul A."/>
            <person name="Guigo R."/>
            <person name="Camara F."/>
            <person name="Young S.K."/>
            <person name="Zeng Q."/>
            <person name="Gargeya S."/>
            <person name="Fitzgerald M."/>
            <person name="Haas B."/>
            <person name="Abouelleil A."/>
            <person name="Alvarado L."/>
            <person name="Arachchi H.M."/>
            <person name="Berlin A."/>
            <person name="Brown A."/>
            <person name="Chapman S.B."/>
            <person name="Chen Z."/>
            <person name="Dunbar C."/>
            <person name="Freedman E."/>
            <person name="Gearin G."/>
            <person name="Gellesch M."/>
            <person name="Goldberg J."/>
            <person name="Griggs A."/>
            <person name="Gujja S."/>
            <person name="Heiman D."/>
            <person name="Howarth C."/>
            <person name="Larson L."/>
            <person name="Lui A."/>
            <person name="MacDonald P.J.P."/>
            <person name="Montmayeur A."/>
            <person name="Murphy C."/>
            <person name="Neiman D."/>
            <person name="Pearson M."/>
            <person name="Priest M."/>
            <person name="Roberts A."/>
            <person name="Saif S."/>
            <person name="Shea T."/>
            <person name="Shenoy N."/>
            <person name="Sisk P."/>
            <person name="Stolte C."/>
            <person name="Sykes S."/>
            <person name="Wortman J."/>
            <person name="Nusbaum C."/>
            <person name="Birren B."/>
        </authorList>
    </citation>
    <scope>NUCLEOTIDE SEQUENCE [LARGE SCALE GENOMIC DNA]</scope>
    <source>
        <strain evidence="2 3">North Korean</strain>
    </source>
</reference>
<feature type="region of interest" description="Disordered" evidence="1">
    <location>
        <begin position="208"/>
        <end position="246"/>
    </location>
</feature>
<evidence type="ECO:0000313" key="2">
    <source>
        <dbReference type="EMBL" id="KNA01470.1"/>
    </source>
</evidence>